<dbReference type="PROSITE" id="PS00409">
    <property type="entry name" value="PROKAR_NTER_METHYL"/>
    <property type="match status" value="1"/>
</dbReference>
<evidence type="ECO:0000313" key="3">
    <source>
        <dbReference type="Proteomes" id="UP000306196"/>
    </source>
</evidence>
<comment type="caution">
    <text evidence="2">The sequence shown here is derived from an EMBL/GenBank/DDBJ whole genome shotgun (WGS) entry which is preliminary data.</text>
</comment>
<dbReference type="Proteomes" id="UP000306196">
    <property type="component" value="Unassembled WGS sequence"/>
</dbReference>
<sequence>MLEPQFMRSPNRKGVTLVEILMVVTLIGVLVTLAIPSYSWLRERAGFAGCVSRMRILHIGFTTYMQENDMIWPQLPQGPGTKFADESAEWEFWYNKLKDHGVDRTQWICPSDQFANSGSKEDEKDKYKSSYVPTAFDEFPNTAFRWKQPWVIERGGFHYKDQGANLLMPDGTITQGPAIPSGL</sequence>
<dbReference type="EMBL" id="VAUV01000003">
    <property type="protein sequence ID" value="TLD71978.1"/>
    <property type="molecule type" value="Genomic_DNA"/>
</dbReference>
<protein>
    <submittedName>
        <fullName evidence="2">Prepilin-type N-terminal cleavage/methylation domain-containing protein</fullName>
    </submittedName>
</protein>
<keyword evidence="1" id="KW-1133">Transmembrane helix</keyword>
<feature type="transmembrane region" description="Helical" evidence="1">
    <location>
        <begin position="20"/>
        <end position="41"/>
    </location>
</feature>
<keyword evidence="1" id="KW-0812">Transmembrane</keyword>
<dbReference type="AlphaFoldDB" id="A0A5R8KI41"/>
<keyword evidence="1" id="KW-0472">Membrane</keyword>
<evidence type="ECO:0000256" key="1">
    <source>
        <dbReference type="SAM" id="Phobius"/>
    </source>
</evidence>
<dbReference type="InterPro" id="IPR012902">
    <property type="entry name" value="N_methyl_site"/>
</dbReference>
<reference evidence="2 3" key="1">
    <citation type="submission" date="2019-05" db="EMBL/GenBank/DDBJ databases">
        <title>Verrucobacter flavum gen. nov., sp. nov. a new member of the family Verrucomicrobiaceae.</title>
        <authorList>
            <person name="Szuroczki S."/>
            <person name="Abbaszade G."/>
            <person name="Szabo A."/>
            <person name="Felfoldi T."/>
            <person name="Schumann P."/>
            <person name="Boka K."/>
            <person name="Keki Z."/>
            <person name="Toumi M."/>
            <person name="Toth E."/>
        </authorList>
    </citation>
    <scope>NUCLEOTIDE SEQUENCE [LARGE SCALE GENOMIC DNA]</scope>
    <source>
        <strain evidence="2 3">MG-N-17</strain>
    </source>
</reference>
<organism evidence="2 3">
    <name type="scientific">Phragmitibacter flavus</name>
    <dbReference type="NCBI Taxonomy" id="2576071"/>
    <lineage>
        <taxon>Bacteria</taxon>
        <taxon>Pseudomonadati</taxon>
        <taxon>Verrucomicrobiota</taxon>
        <taxon>Verrucomicrobiia</taxon>
        <taxon>Verrucomicrobiales</taxon>
        <taxon>Verrucomicrobiaceae</taxon>
        <taxon>Phragmitibacter</taxon>
    </lineage>
</organism>
<dbReference type="PANTHER" id="PTHR30093">
    <property type="entry name" value="GENERAL SECRETION PATHWAY PROTEIN G"/>
    <property type="match status" value="1"/>
</dbReference>
<proteinExistence type="predicted"/>
<dbReference type="PANTHER" id="PTHR30093:SF2">
    <property type="entry name" value="TYPE II SECRETION SYSTEM PROTEIN H"/>
    <property type="match status" value="1"/>
</dbReference>
<accession>A0A5R8KI41</accession>
<gene>
    <name evidence="2" type="ORF">FEM03_04440</name>
</gene>
<name>A0A5R8KI41_9BACT</name>
<dbReference type="Gene3D" id="3.30.700.10">
    <property type="entry name" value="Glycoprotein, Type 4 Pilin"/>
    <property type="match status" value="1"/>
</dbReference>
<keyword evidence="3" id="KW-1185">Reference proteome</keyword>
<dbReference type="SUPFAM" id="SSF54523">
    <property type="entry name" value="Pili subunits"/>
    <property type="match status" value="1"/>
</dbReference>
<dbReference type="InterPro" id="IPR045584">
    <property type="entry name" value="Pilin-like"/>
</dbReference>
<evidence type="ECO:0000313" key="2">
    <source>
        <dbReference type="EMBL" id="TLD71978.1"/>
    </source>
</evidence>
<dbReference type="Pfam" id="PF07963">
    <property type="entry name" value="N_methyl"/>
    <property type="match status" value="1"/>
</dbReference>
<dbReference type="NCBIfam" id="TIGR02532">
    <property type="entry name" value="IV_pilin_GFxxxE"/>
    <property type="match status" value="1"/>
</dbReference>
<dbReference type="OrthoDB" id="198398at2"/>